<dbReference type="AlphaFoldDB" id="A0A9D4FT86"/>
<name>A0A9D4FT86_DREPO</name>
<keyword evidence="2" id="KW-1185">Reference proteome</keyword>
<proteinExistence type="predicted"/>
<sequence>MLVCSENKNSIVRLNVNGDTLSDTYPVNVKYPYRICVSKESTKLEIVRRR</sequence>
<accession>A0A9D4FT86</accession>
<dbReference type="Proteomes" id="UP000828390">
    <property type="component" value="Unassembled WGS sequence"/>
</dbReference>
<reference evidence="1" key="1">
    <citation type="journal article" date="2019" name="bioRxiv">
        <title>The Genome of the Zebra Mussel, Dreissena polymorpha: A Resource for Invasive Species Research.</title>
        <authorList>
            <person name="McCartney M.A."/>
            <person name="Auch B."/>
            <person name="Kono T."/>
            <person name="Mallez S."/>
            <person name="Zhang Y."/>
            <person name="Obille A."/>
            <person name="Becker A."/>
            <person name="Abrahante J.E."/>
            <person name="Garbe J."/>
            <person name="Badalamenti J.P."/>
            <person name="Herman A."/>
            <person name="Mangelson H."/>
            <person name="Liachko I."/>
            <person name="Sullivan S."/>
            <person name="Sone E.D."/>
            <person name="Koren S."/>
            <person name="Silverstein K.A.T."/>
            <person name="Beckman K.B."/>
            <person name="Gohl D.M."/>
        </authorList>
    </citation>
    <scope>NUCLEOTIDE SEQUENCE</scope>
    <source>
        <strain evidence="1">Duluth1</strain>
        <tissue evidence="1">Whole animal</tissue>
    </source>
</reference>
<gene>
    <name evidence="1" type="ORF">DPMN_132121</name>
</gene>
<comment type="caution">
    <text evidence="1">The sequence shown here is derived from an EMBL/GenBank/DDBJ whole genome shotgun (WGS) entry which is preliminary data.</text>
</comment>
<evidence type="ECO:0000313" key="2">
    <source>
        <dbReference type="Proteomes" id="UP000828390"/>
    </source>
</evidence>
<evidence type="ECO:0000313" key="1">
    <source>
        <dbReference type="EMBL" id="KAH3803851.1"/>
    </source>
</evidence>
<dbReference type="EMBL" id="JAIWYP010000006">
    <property type="protein sequence ID" value="KAH3803851.1"/>
    <property type="molecule type" value="Genomic_DNA"/>
</dbReference>
<organism evidence="1 2">
    <name type="scientific">Dreissena polymorpha</name>
    <name type="common">Zebra mussel</name>
    <name type="synonym">Mytilus polymorpha</name>
    <dbReference type="NCBI Taxonomy" id="45954"/>
    <lineage>
        <taxon>Eukaryota</taxon>
        <taxon>Metazoa</taxon>
        <taxon>Spiralia</taxon>
        <taxon>Lophotrochozoa</taxon>
        <taxon>Mollusca</taxon>
        <taxon>Bivalvia</taxon>
        <taxon>Autobranchia</taxon>
        <taxon>Heteroconchia</taxon>
        <taxon>Euheterodonta</taxon>
        <taxon>Imparidentia</taxon>
        <taxon>Neoheterodontei</taxon>
        <taxon>Myida</taxon>
        <taxon>Dreissenoidea</taxon>
        <taxon>Dreissenidae</taxon>
        <taxon>Dreissena</taxon>
    </lineage>
</organism>
<protein>
    <submittedName>
        <fullName evidence="1">Uncharacterized protein</fullName>
    </submittedName>
</protein>
<reference evidence="1" key="2">
    <citation type="submission" date="2020-11" db="EMBL/GenBank/DDBJ databases">
        <authorList>
            <person name="McCartney M.A."/>
            <person name="Auch B."/>
            <person name="Kono T."/>
            <person name="Mallez S."/>
            <person name="Becker A."/>
            <person name="Gohl D.M."/>
            <person name="Silverstein K.A.T."/>
            <person name="Koren S."/>
            <person name="Bechman K.B."/>
            <person name="Herman A."/>
            <person name="Abrahante J.E."/>
            <person name="Garbe J."/>
        </authorList>
    </citation>
    <scope>NUCLEOTIDE SEQUENCE</scope>
    <source>
        <strain evidence="1">Duluth1</strain>
        <tissue evidence="1">Whole animal</tissue>
    </source>
</reference>